<feature type="domain" description="Protein kinase" evidence="1">
    <location>
        <begin position="2"/>
        <end position="256"/>
    </location>
</feature>
<accession>A0A8S1TLE1</accession>
<dbReference type="Proteomes" id="UP000683925">
    <property type="component" value="Unassembled WGS sequence"/>
</dbReference>
<dbReference type="InterPro" id="IPR000719">
    <property type="entry name" value="Prot_kinase_dom"/>
</dbReference>
<evidence type="ECO:0000313" key="2">
    <source>
        <dbReference type="EMBL" id="CAD8152594.1"/>
    </source>
</evidence>
<dbReference type="GO" id="GO:0005524">
    <property type="term" value="F:ATP binding"/>
    <property type="evidence" value="ECO:0007669"/>
    <property type="project" value="InterPro"/>
</dbReference>
<dbReference type="PANTHER" id="PTHR44167:SF18">
    <property type="entry name" value="PROTEIN KINASE DOMAIN-CONTAINING PROTEIN"/>
    <property type="match status" value="1"/>
</dbReference>
<dbReference type="OrthoDB" id="4062651at2759"/>
<protein>
    <recommendedName>
        <fullName evidence="1">Protein kinase domain-containing protein</fullName>
    </recommendedName>
</protein>
<gene>
    <name evidence="2" type="ORF">POCTA_138.1.T0260345</name>
</gene>
<proteinExistence type="predicted"/>
<dbReference type="PROSITE" id="PS00108">
    <property type="entry name" value="PROTEIN_KINASE_ST"/>
    <property type="match status" value="1"/>
</dbReference>
<comment type="caution">
    <text evidence="2">The sequence shown here is derived from an EMBL/GenBank/DDBJ whole genome shotgun (WGS) entry which is preliminary data.</text>
</comment>
<dbReference type="FunFam" id="1.10.510.10:FF:000810">
    <property type="entry name" value="Uncharacterized protein"/>
    <property type="match status" value="1"/>
</dbReference>
<evidence type="ECO:0000259" key="1">
    <source>
        <dbReference type="PROSITE" id="PS50011"/>
    </source>
</evidence>
<dbReference type="EMBL" id="CAJJDP010000026">
    <property type="protein sequence ID" value="CAD8152594.1"/>
    <property type="molecule type" value="Genomic_DNA"/>
</dbReference>
<dbReference type="AlphaFoldDB" id="A0A8S1TLE1"/>
<organism evidence="2 3">
    <name type="scientific">Paramecium octaurelia</name>
    <dbReference type="NCBI Taxonomy" id="43137"/>
    <lineage>
        <taxon>Eukaryota</taxon>
        <taxon>Sar</taxon>
        <taxon>Alveolata</taxon>
        <taxon>Ciliophora</taxon>
        <taxon>Intramacronucleata</taxon>
        <taxon>Oligohymenophorea</taxon>
        <taxon>Peniculida</taxon>
        <taxon>Parameciidae</taxon>
        <taxon>Paramecium</taxon>
    </lineage>
</organism>
<dbReference type="GO" id="GO:0005634">
    <property type="term" value="C:nucleus"/>
    <property type="evidence" value="ECO:0007669"/>
    <property type="project" value="TreeGrafter"/>
</dbReference>
<evidence type="ECO:0000313" key="3">
    <source>
        <dbReference type="Proteomes" id="UP000683925"/>
    </source>
</evidence>
<reference evidence="2" key="1">
    <citation type="submission" date="2021-01" db="EMBL/GenBank/DDBJ databases">
        <authorList>
            <consortium name="Genoscope - CEA"/>
            <person name="William W."/>
        </authorList>
    </citation>
    <scope>NUCLEOTIDE SEQUENCE</scope>
</reference>
<dbReference type="GO" id="GO:0004674">
    <property type="term" value="F:protein serine/threonine kinase activity"/>
    <property type="evidence" value="ECO:0007669"/>
    <property type="project" value="TreeGrafter"/>
</dbReference>
<dbReference type="PROSITE" id="PS50011">
    <property type="entry name" value="PROTEIN_KINASE_DOM"/>
    <property type="match status" value="1"/>
</dbReference>
<keyword evidence="3" id="KW-1185">Reference proteome</keyword>
<name>A0A8S1TLE1_PAROT</name>
<dbReference type="Pfam" id="PF00069">
    <property type="entry name" value="Pkinase"/>
    <property type="match status" value="1"/>
</dbReference>
<dbReference type="SMART" id="SM00220">
    <property type="entry name" value="S_TKc"/>
    <property type="match status" value="1"/>
</dbReference>
<dbReference type="GO" id="GO:0044773">
    <property type="term" value="P:mitotic DNA damage checkpoint signaling"/>
    <property type="evidence" value="ECO:0007669"/>
    <property type="project" value="TreeGrafter"/>
</dbReference>
<sequence length="275" mass="31689">MNISKEILGFGLTCEVRKVQIKDQEYAIKLFNKQCSTQQIEKEIHILSQIKHNNIVNMVDGNPEQRFMVTELLEKMDLFDILAKGQKPFQVVSIKYIIYKLTAAIQYIHKLGFVHRDIKLENVLLDKQLQIKICDFGFAESIKGGFVQRSSGTLGYLAPELQNPGLINAEALPITEVFSLGVCLFLLAFAHPPFRSSTKACPYWRLITSNQWAKYWLSIDKNNRCDAEFRSLLQGMLEPDPAKRMTIDQVLEHQFLIGGSKETFELEVWERFKIE</sequence>
<dbReference type="InterPro" id="IPR008271">
    <property type="entry name" value="Ser/Thr_kinase_AS"/>
</dbReference>
<dbReference type="OMA" id="FNKQCST"/>
<dbReference type="GO" id="GO:0005737">
    <property type="term" value="C:cytoplasm"/>
    <property type="evidence" value="ECO:0007669"/>
    <property type="project" value="TreeGrafter"/>
</dbReference>
<dbReference type="PANTHER" id="PTHR44167">
    <property type="entry name" value="OVARIAN-SPECIFIC SERINE/THREONINE-PROTEIN KINASE LOK-RELATED"/>
    <property type="match status" value="1"/>
</dbReference>